<dbReference type="Gene3D" id="3.90.550.10">
    <property type="entry name" value="Spore Coat Polysaccharide Biosynthesis Protein SpsA, Chain A"/>
    <property type="match status" value="1"/>
</dbReference>
<name>A0A2T1GIX2_9CYAN</name>
<dbReference type="SUPFAM" id="SSF53448">
    <property type="entry name" value="Nucleotide-diphospho-sugar transferases"/>
    <property type="match status" value="1"/>
</dbReference>
<protein>
    <submittedName>
        <fullName evidence="2">Glycosyltransferase family 2 protein</fullName>
    </submittedName>
</protein>
<dbReference type="Proteomes" id="UP000238937">
    <property type="component" value="Unassembled WGS sequence"/>
</dbReference>
<dbReference type="CDD" id="cd00761">
    <property type="entry name" value="Glyco_tranf_GTA_type"/>
    <property type="match status" value="1"/>
</dbReference>
<keyword evidence="2" id="KW-0808">Transferase</keyword>
<dbReference type="GO" id="GO:0016740">
    <property type="term" value="F:transferase activity"/>
    <property type="evidence" value="ECO:0007669"/>
    <property type="project" value="UniProtKB-KW"/>
</dbReference>
<keyword evidence="3" id="KW-1185">Reference proteome</keyword>
<evidence type="ECO:0000259" key="1">
    <source>
        <dbReference type="Pfam" id="PF00535"/>
    </source>
</evidence>
<dbReference type="RefSeq" id="WP_106302271.1">
    <property type="nucleotide sequence ID" value="NZ_PVWO01000066.1"/>
</dbReference>
<dbReference type="OrthoDB" id="7210585at2"/>
<dbReference type="EMBL" id="PVWO01000066">
    <property type="protein sequence ID" value="PSB57681.1"/>
    <property type="molecule type" value="Genomic_DNA"/>
</dbReference>
<organism evidence="2 3">
    <name type="scientific">Chamaesiphon polymorphus CCALA 037</name>
    <dbReference type="NCBI Taxonomy" id="2107692"/>
    <lineage>
        <taxon>Bacteria</taxon>
        <taxon>Bacillati</taxon>
        <taxon>Cyanobacteriota</taxon>
        <taxon>Cyanophyceae</taxon>
        <taxon>Gomontiellales</taxon>
        <taxon>Chamaesiphonaceae</taxon>
        <taxon>Chamaesiphon</taxon>
    </lineage>
</organism>
<dbReference type="InterPro" id="IPR029044">
    <property type="entry name" value="Nucleotide-diphossugar_trans"/>
</dbReference>
<dbReference type="AlphaFoldDB" id="A0A2T1GIX2"/>
<feature type="domain" description="Glycosyltransferase 2-like" evidence="1">
    <location>
        <begin position="5"/>
        <end position="121"/>
    </location>
</feature>
<gene>
    <name evidence="2" type="ORF">C7B77_07480</name>
</gene>
<evidence type="ECO:0000313" key="3">
    <source>
        <dbReference type="Proteomes" id="UP000238937"/>
    </source>
</evidence>
<reference evidence="2 3" key="1">
    <citation type="submission" date="2018-03" db="EMBL/GenBank/DDBJ databases">
        <title>The ancient ancestry and fast evolution of plastids.</title>
        <authorList>
            <person name="Moore K.R."/>
            <person name="Magnabosco C."/>
            <person name="Momper L."/>
            <person name="Gold D.A."/>
            <person name="Bosak T."/>
            <person name="Fournier G.P."/>
        </authorList>
    </citation>
    <scope>NUCLEOTIDE SEQUENCE [LARGE SCALE GENOMIC DNA]</scope>
    <source>
        <strain evidence="2 3">CCALA 037</strain>
    </source>
</reference>
<dbReference type="Pfam" id="PF00535">
    <property type="entry name" value="Glycos_transf_2"/>
    <property type="match status" value="1"/>
</dbReference>
<sequence length="249" mass="28944">MKVAIVTPYFQESIEKLDRCHQSVLNQNYRSTHFLVSDGFPNPELDEWNCEHIKLSKSHQDNGNTPRTVGAISALNQGFDAIAFLDADNWFDPQHIELVLKVQQQENYDVVFARRFIVSLDGCVLPHEDLEDTQNSHADTSCFTIFASAAFLLPMWAMMPKYTSPMCDRILFFLVKNNNLRYGWTDKQTVYFESHYGLHYLNAGLPIPPSVHDPDLKKIVKSWSVEDFFHRMHVKLHIINFIRYFRGKS</sequence>
<proteinExistence type="predicted"/>
<accession>A0A2T1GIX2</accession>
<evidence type="ECO:0000313" key="2">
    <source>
        <dbReference type="EMBL" id="PSB57681.1"/>
    </source>
</evidence>
<dbReference type="InterPro" id="IPR001173">
    <property type="entry name" value="Glyco_trans_2-like"/>
</dbReference>
<comment type="caution">
    <text evidence="2">The sequence shown here is derived from an EMBL/GenBank/DDBJ whole genome shotgun (WGS) entry which is preliminary data.</text>
</comment>